<name>A0A8X6UJX7_NEPPI</name>
<comment type="caution">
    <text evidence="2">The sequence shown here is derived from an EMBL/GenBank/DDBJ whole genome shotgun (WGS) entry which is preliminary data.</text>
</comment>
<proteinExistence type="predicted"/>
<keyword evidence="1" id="KW-0812">Transmembrane</keyword>
<feature type="transmembrane region" description="Helical" evidence="1">
    <location>
        <begin position="17"/>
        <end position="36"/>
    </location>
</feature>
<dbReference type="EMBL" id="BMAW01128298">
    <property type="protein sequence ID" value="GFU24853.1"/>
    <property type="molecule type" value="Genomic_DNA"/>
</dbReference>
<reference evidence="2" key="1">
    <citation type="submission" date="2020-08" db="EMBL/GenBank/DDBJ databases">
        <title>Multicomponent nature underlies the extraordinary mechanical properties of spider dragline silk.</title>
        <authorList>
            <person name="Kono N."/>
            <person name="Nakamura H."/>
            <person name="Mori M."/>
            <person name="Yoshida Y."/>
            <person name="Ohtoshi R."/>
            <person name="Malay A.D."/>
            <person name="Moran D.A.P."/>
            <person name="Tomita M."/>
            <person name="Numata K."/>
            <person name="Arakawa K."/>
        </authorList>
    </citation>
    <scope>NUCLEOTIDE SEQUENCE</scope>
</reference>
<keyword evidence="3" id="KW-1185">Reference proteome</keyword>
<organism evidence="2 3">
    <name type="scientific">Nephila pilipes</name>
    <name type="common">Giant wood spider</name>
    <name type="synonym">Nephila maculata</name>
    <dbReference type="NCBI Taxonomy" id="299642"/>
    <lineage>
        <taxon>Eukaryota</taxon>
        <taxon>Metazoa</taxon>
        <taxon>Ecdysozoa</taxon>
        <taxon>Arthropoda</taxon>
        <taxon>Chelicerata</taxon>
        <taxon>Arachnida</taxon>
        <taxon>Araneae</taxon>
        <taxon>Araneomorphae</taxon>
        <taxon>Entelegynae</taxon>
        <taxon>Araneoidea</taxon>
        <taxon>Nephilidae</taxon>
        <taxon>Nephila</taxon>
    </lineage>
</organism>
<gene>
    <name evidence="2" type="ORF">NPIL_296321</name>
</gene>
<dbReference type="Proteomes" id="UP000887013">
    <property type="component" value="Unassembled WGS sequence"/>
</dbReference>
<evidence type="ECO:0000256" key="1">
    <source>
        <dbReference type="SAM" id="Phobius"/>
    </source>
</evidence>
<accession>A0A8X6UJX7</accession>
<keyword evidence="1" id="KW-0472">Membrane</keyword>
<evidence type="ECO:0000313" key="2">
    <source>
        <dbReference type="EMBL" id="GFU24853.1"/>
    </source>
</evidence>
<dbReference type="AlphaFoldDB" id="A0A8X6UJX7"/>
<keyword evidence="1" id="KW-1133">Transmembrane helix</keyword>
<evidence type="ECO:0000313" key="3">
    <source>
        <dbReference type="Proteomes" id="UP000887013"/>
    </source>
</evidence>
<sequence>MIIPECSHHLPLSVLVWNPPLLTLIVVIPPIINLVLDHFLMDDSLSVPPNPSTLPSYNTCLVILIGETPGDAQAFLLLEVFEEKP</sequence>
<protein>
    <submittedName>
        <fullName evidence="2">Uncharacterized protein</fullName>
    </submittedName>
</protein>